<accession>K0TQE8</accession>
<evidence type="ECO:0000256" key="12">
    <source>
        <dbReference type="SAM" id="MobiDB-lite"/>
    </source>
</evidence>
<dbReference type="Pfam" id="PF13639">
    <property type="entry name" value="zf-RING_2"/>
    <property type="match status" value="1"/>
</dbReference>
<dbReference type="EMBL" id="AGNL01002649">
    <property type="protein sequence ID" value="EJK75922.1"/>
    <property type="molecule type" value="Genomic_DNA"/>
</dbReference>
<name>K0TQE8_THAOC</name>
<evidence type="ECO:0000256" key="8">
    <source>
        <dbReference type="ARBA" id="ARBA00022833"/>
    </source>
</evidence>
<evidence type="ECO:0000256" key="6">
    <source>
        <dbReference type="ARBA" id="ARBA00022771"/>
    </source>
</evidence>
<dbReference type="SUPFAM" id="SSF57850">
    <property type="entry name" value="RING/U-box"/>
    <property type="match status" value="1"/>
</dbReference>
<evidence type="ECO:0000256" key="9">
    <source>
        <dbReference type="ARBA" id="ARBA00022989"/>
    </source>
</evidence>
<evidence type="ECO:0000256" key="7">
    <source>
        <dbReference type="ARBA" id="ARBA00022786"/>
    </source>
</evidence>
<feature type="compositionally biased region" description="Acidic residues" evidence="12">
    <location>
        <begin position="251"/>
        <end position="260"/>
    </location>
</feature>
<proteinExistence type="predicted"/>
<evidence type="ECO:0000256" key="11">
    <source>
        <dbReference type="PROSITE-ProRule" id="PRU00175"/>
    </source>
</evidence>
<keyword evidence="8" id="KW-0862">Zinc</keyword>
<protein>
    <recommendedName>
        <fullName evidence="13">RING-type domain-containing protein</fullName>
    </recommendedName>
</protein>
<evidence type="ECO:0000256" key="1">
    <source>
        <dbReference type="ARBA" id="ARBA00004167"/>
    </source>
</evidence>
<sequence length="491" mass="53708">MKLTAPPSGAPSPPPSESGVPSSPPSGAPSPHLVQNFRGPQTLSDANSGAGKPFGASYHGENPTFYSSDAELKEFIAFVGECAVSLMNKFFPRKHSFPYRLTQTVNSMVRSLDGGEINDILDGNRNADWEFLESLFGPTGRNTGVGDEEVAADLLQSHRRMIMADILAGGVSVRALVERQHERRMAKGRKIVAILKETSVQVAQHHLIEGETNMHESKDDRTVDIELGAGKSLGLKNDSHARLSIEKDKEEEAEIEDSLIEDSLNANQCSQSENGAVLTTKNANTDIPEQDSVSSKECGSDLIGVRPDQLELRNRTSFDSALSSPQPADSPTSRPDAMNVNESTAVPPRPSSLYDDLDSFQEDDKYSGLCIPCTKKDNMEDVSREESRFLPPTCAICLTAYQPQCYVSWSPNKECQHAFHRDCILTWLLKQDEPLCPCCRRPFILPENLDGSEGGSASAAMEGQQQQPATDPRASLSLIQHHYVGAPWIRI</sequence>
<comment type="pathway">
    <text evidence="2">Protein modification; protein ubiquitination.</text>
</comment>
<keyword evidence="9" id="KW-1133">Transmembrane helix</keyword>
<dbReference type="GO" id="GO:0016020">
    <property type="term" value="C:membrane"/>
    <property type="evidence" value="ECO:0007669"/>
    <property type="project" value="UniProtKB-SubCell"/>
</dbReference>
<keyword evidence="15" id="KW-1185">Reference proteome</keyword>
<evidence type="ECO:0000313" key="14">
    <source>
        <dbReference type="EMBL" id="EJK75922.1"/>
    </source>
</evidence>
<evidence type="ECO:0000256" key="3">
    <source>
        <dbReference type="ARBA" id="ARBA00022679"/>
    </source>
</evidence>
<feature type="region of interest" description="Disordered" evidence="12">
    <location>
        <begin position="317"/>
        <end position="358"/>
    </location>
</feature>
<comment type="caution">
    <text evidence="14">The sequence shown here is derived from an EMBL/GenBank/DDBJ whole genome shotgun (WGS) entry which is preliminary data.</text>
</comment>
<keyword evidence="10" id="KW-0472">Membrane</keyword>
<dbReference type="PANTHER" id="PTHR45768">
    <property type="entry name" value="E3 UBIQUITIN-PROTEIN LIGASE RNF13-LIKE"/>
    <property type="match status" value="1"/>
</dbReference>
<organism evidence="14 15">
    <name type="scientific">Thalassiosira oceanica</name>
    <name type="common">Marine diatom</name>
    <dbReference type="NCBI Taxonomy" id="159749"/>
    <lineage>
        <taxon>Eukaryota</taxon>
        <taxon>Sar</taxon>
        <taxon>Stramenopiles</taxon>
        <taxon>Ochrophyta</taxon>
        <taxon>Bacillariophyta</taxon>
        <taxon>Coscinodiscophyceae</taxon>
        <taxon>Thalassiosirophycidae</taxon>
        <taxon>Thalassiosirales</taxon>
        <taxon>Thalassiosiraceae</taxon>
        <taxon>Thalassiosira</taxon>
    </lineage>
</organism>
<evidence type="ECO:0000256" key="5">
    <source>
        <dbReference type="ARBA" id="ARBA00022723"/>
    </source>
</evidence>
<gene>
    <name evidence="14" type="ORF">THAOC_02336</name>
</gene>
<feature type="region of interest" description="Disordered" evidence="12">
    <location>
        <begin position="246"/>
        <end position="301"/>
    </location>
</feature>
<dbReference type="Gene3D" id="3.30.40.10">
    <property type="entry name" value="Zinc/RING finger domain, C3HC4 (zinc finger)"/>
    <property type="match status" value="1"/>
</dbReference>
<evidence type="ECO:0000256" key="4">
    <source>
        <dbReference type="ARBA" id="ARBA00022692"/>
    </source>
</evidence>
<evidence type="ECO:0000259" key="13">
    <source>
        <dbReference type="PROSITE" id="PS50089"/>
    </source>
</evidence>
<keyword evidence="5" id="KW-0479">Metal-binding</keyword>
<feature type="compositionally biased region" description="Polar residues" evidence="12">
    <location>
        <begin position="264"/>
        <end position="297"/>
    </location>
</feature>
<dbReference type="PROSITE" id="PS50089">
    <property type="entry name" value="ZF_RING_2"/>
    <property type="match status" value="1"/>
</dbReference>
<dbReference type="GO" id="GO:0008270">
    <property type="term" value="F:zinc ion binding"/>
    <property type="evidence" value="ECO:0007669"/>
    <property type="project" value="UniProtKB-KW"/>
</dbReference>
<dbReference type="eggNOG" id="ENOG502T2QP">
    <property type="taxonomic scope" value="Eukaryota"/>
</dbReference>
<dbReference type="Proteomes" id="UP000266841">
    <property type="component" value="Unassembled WGS sequence"/>
</dbReference>
<feature type="compositionally biased region" description="Polar residues" evidence="12">
    <location>
        <begin position="38"/>
        <end position="47"/>
    </location>
</feature>
<comment type="subcellular location">
    <subcellularLocation>
        <location evidence="1">Membrane</location>
        <topology evidence="1">Single-pass membrane protein</topology>
    </subcellularLocation>
</comment>
<feature type="region of interest" description="Disordered" evidence="12">
    <location>
        <begin position="1"/>
        <end position="55"/>
    </location>
</feature>
<feature type="domain" description="RING-type" evidence="13">
    <location>
        <begin position="394"/>
        <end position="440"/>
    </location>
</feature>
<feature type="compositionally biased region" description="Polar residues" evidence="12">
    <location>
        <begin position="317"/>
        <end position="333"/>
    </location>
</feature>
<evidence type="ECO:0000313" key="15">
    <source>
        <dbReference type="Proteomes" id="UP000266841"/>
    </source>
</evidence>
<dbReference type="OrthoDB" id="48076at2759"/>
<reference evidence="14 15" key="1">
    <citation type="journal article" date="2012" name="Genome Biol.">
        <title>Genome and low-iron response of an oceanic diatom adapted to chronic iron limitation.</title>
        <authorList>
            <person name="Lommer M."/>
            <person name="Specht M."/>
            <person name="Roy A.S."/>
            <person name="Kraemer L."/>
            <person name="Andreson R."/>
            <person name="Gutowska M.A."/>
            <person name="Wolf J."/>
            <person name="Bergner S.V."/>
            <person name="Schilhabel M.B."/>
            <person name="Klostermeier U.C."/>
            <person name="Beiko R.G."/>
            <person name="Rosenstiel P."/>
            <person name="Hippler M."/>
            <person name="Laroche J."/>
        </authorList>
    </citation>
    <scope>NUCLEOTIDE SEQUENCE [LARGE SCALE GENOMIC DNA]</scope>
    <source>
        <strain evidence="14 15">CCMP1005</strain>
    </source>
</reference>
<keyword evidence="6 11" id="KW-0863">Zinc-finger</keyword>
<dbReference type="GO" id="GO:0016740">
    <property type="term" value="F:transferase activity"/>
    <property type="evidence" value="ECO:0007669"/>
    <property type="project" value="UniProtKB-KW"/>
</dbReference>
<feature type="compositionally biased region" description="Pro residues" evidence="12">
    <location>
        <begin position="8"/>
        <end position="28"/>
    </location>
</feature>
<keyword evidence="7" id="KW-0833">Ubl conjugation pathway</keyword>
<evidence type="ECO:0000256" key="2">
    <source>
        <dbReference type="ARBA" id="ARBA00004906"/>
    </source>
</evidence>
<keyword evidence="4" id="KW-0812">Transmembrane</keyword>
<keyword evidence="3" id="KW-0808">Transferase</keyword>
<evidence type="ECO:0000256" key="10">
    <source>
        <dbReference type="ARBA" id="ARBA00023136"/>
    </source>
</evidence>
<dbReference type="InterPro" id="IPR001841">
    <property type="entry name" value="Znf_RING"/>
</dbReference>
<dbReference type="InterPro" id="IPR013083">
    <property type="entry name" value="Znf_RING/FYVE/PHD"/>
</dbReference>
<feature type="region of interest" description="Disordered" evidence="12">
    <location>
        <begin position="452"/>
        <end position="473"/>
    </location>
</feature>
<dbReference type="PANTHER" id="PTHR45768:SF18">
    <property type="entry name" value="RING-H2 FINGER PROTEIN ATL47-RELATED"/>
    <property type="match status" value="1"/>
</dbReference>
<dbReference type="AlphaFoldDB" id="K0TQE8"/>